<proteinExistence type="predicted"/>
<evidence type="ECO:0008006" key="4">
    <source>
        <dbReference type="Google" id="ProtNLM"/>
    </source>
</evidence>
<feature type="transmembrane region" description="Helical" evidence="1">
    <location>
        <begin position="79"/>
        <end position="100"/>
    </location>
</feature>
<dbReference type="SUPFAM" id="SSF103088">
    <property type="entry name" value="OmpA-like"/>
    <property type="match status" value="1"/>
</dbReference>
<sequence length="331" mass="36965">MQMRPECIERKLWPAFRDNPCDMPRRDIYESWPEQARLICDADFEALRELQAILIGPRNDSPSEAQARPRLAEGGFADVANLAIVAILLLAGLIALYWFAYCGACDRPLLVERIPYVVRVPVDVQVPPAIVSIPSEVLFEYDRADLGELQQARALDTLEQRLSSYSKIKVTSIRGYSDPIGGYCYNEELSQRRANVARALIGRLAERGAIEIELASDIVVEAGYPEKSAMPLWNHCLDSHQLRHPASERPLTNQRQKGAPVRTCSVEPSPPYPDLYLAPIDPAGLKARELALRAAHQRNLIGCLSPMRRVDIGIDGTLRLPADTRITPAKH</sequence>
<organism evidence="2 3">
    <name type="scientific">Solimonas fluminis</name>
    <dbReference type="NCBI Taxonomy" id="2086571"/>
    <lineage>
        <taxon>Bacteria</taxon>
        <taxon>Pseudomonadati</taxon>
        <taxon>Pseudomonadota</taxon>
        <taxon>Gammaproteobacteria</taxon>
        <taxon>Nevskiales</taxon>
        <taxon>Nevskiaceae</taxon>
        <taxon>Solimonas</taxon>
    </lineage>
</organism>
<dbReference type="EMBL" id="PSNW01000003">
    <property type="protein sequence ID" value="PPE74648.1"/>
    <property type="molecule type" value="Genomic_DNA"/>
</dbReference>
<accession>A0A2S5TIK8</accession>
<comment type="caution">
    <text evidence="2">The sequence shown here is derived from an EMBL/GenBank/DDBJ whole genome shotgun (WGS) entry which is preliminary data.</text>
</comment>
<keyword evidence="3" id="KW-1185">Reference proteome</keyword>
<reference evidence="2 3" key="1">
    <citation type="submission" date="2018-02" db="EMBL/GenBank/DDBJ databases">
        <title>Genome sequencing of Solimonas sp. HR-BB.</title>
        <authorList>
            <person name="Lee Y."/>
            <person name="Jeon C.O."/>
        </authorList>
    </citation>
    <scope>NUCLEOTIDE SEQUENCE [LARGE SCALE GENOMIC DNA]</scope>
    <source>
        <strain evidence="2 3">HR-BB</strain>
    </source>
</reference>
<protein>
    <recommendedName>
        <fullName evidence="4">OmpA-like domain-containing protein</fullName>
    </recommendedName>
</protein>
<dbReference type="AlphaFoldDB" id="A0A2S5TIK8"/>
<name>A0A2S5TIK8_9GAMM</name>
<keyword evidence="1" id="KW-0812">Transmembrane</keyword>
<evidence type="ECO:0000313" key="3">
    <source>
        <dbReference type="Proteomes" id="UP000238220"/>
    </source>
</evidence>
<dbReference type="InterPro" id="IPR036737">
    <property type="entry name" value="OmpA-like_sf"/>
</dbReference>
<gene>
    <name evidence="2" type="ORF">C3942_07755</name>
</gene>
<evidence type="ECO:0000313" key="2">
    <source>
        <dbReference type="EMBL" id="PPE74648.1"/>
    </source>
</evidence>
<keyword evidence="1" id="KW-0472">Membrane</keyword>
<dbReference type="Gene3D" id="3.30.1330.60">
    <property type="entry name" value="OmpA-like domain"/>
    <property type="match status" value="1"/>
</dbReference>
<dbReference type="Proteomes" id="UP000238220">
    <property type="component" value="Unassembled WGS sequence"/>
</dbReference>
<evidence type="ECO:0000256" key="1">
    <source>
        <dbReference type="SAM" id="Phobius"/>
    </source>
</evidence>
<keyword evidence="1" id="KW-1133">Transmembrane helix</keyword>